<dbReference type="PANTHER" id="PTHR24321">
    <property type="entry name" value="DEHYDROGENASES, SHORT CHAIN"/>
    <property type="match status" value="1"/>
</dbReference>
<evidence type="ECO:0000256" key="2">
    <source>
        <dbReference type="ARBA" id="ARBA00022857"/>
    </source>
</evidence>
<keyword evidence="3" id="KW-0560">Oxidoreductase</keyword>
<name>A0AA39TUA3_9PEZI</name>
<dbReference type="InterPro" id="IPR020904">
    <property type="entry name" value="Sc_DH/Rdtase_CS"/>
</dbReference>
<dbReference type="GO" id="GO:0016491">
    <property type="term" value="F:oxidoreductase activity"/>
    <property type="evidence" value="ECO:0007669"/>
    <property type="project" value="UniProtKB-KW"/>
</dbReference>
<proteinExistence type="inferred from homology"/>
<evidence type="ECO:0000256" key="1">
    <source>
        <dbReference type="ARBA" id="ARBA00006484"/>
    </source>
</evidence>
<dbReference type="Gene3D" id="3.40.50.720">
    <property type="entry name" value="NAD(P)-binding Rossmann-like Domain"/>
    <property type="match status" value="1"/>
</dbReference>
<organism evidence="4 5">
    <name type="scientific">Lasiodiplodia hormozganensis</name>
    <dbReference type="NCBI Taxonomy" id="869390"/>
    <lineage>
        <taxon>Eukaryota</taxon>
        <taxon>Fungi</taxon>
        <taxon>Dikarya</taxon>
        <taxon>Ascomycota</taxon>
        <taxon>Pezizomycotina</taxon>
        <taxon>Dothideomycetes</taxon>
        <taxon>Dothideomycetes incertae sedis</taxon>
        <taxon>Botryosphaeriales</taxon>
        <taxon>Botryosphaeriaceae</taxon>
        <taxon>Lasiodiplodia</taxon>
    </lineage>
</organism>
<reference evidence="4" key="1">
    <citation type="submission" date="2023-06" db="EMBL/GenBank/DDBJ databases">
        <title>Multi-omics analyses reveal the molecular pathogenesis toolkit of Lasiodiplodia hormozganensis, a cross-kingdom pathogen.</title>
        <authorList>
            <person name="Felix C."/>
            <person name="Meneses R."/>
            <person name="Goncalves M.F.M."/>
            <person name="Tilleman L."/>
            <person name="Duarte A.S."/>
            <person name="Jorrin-Novo J.V."/>
            <person name="Van De Peer Y."/>
            <person name="Deforce D."/>
            <person name="Van Nieuwerburgh F."/>
            <person name="Esteves A.C."/>
            <person name="Alves A."/>
        </authorList>
    </citation>
    <scope>NUCLEOTIDE SEQUENCE</scope>
    <source>
        <strain evidence="4">CBS 339.90</strain>
    </source>
</reference>
<sequence length="291" mass="30668">MTPPNQRLQALASQLQPAYSASRRLFNRVAIVTGASSGFGREICKQFAIEGASVVCADLQPTSGNNADDDVPTHELLQKEYDAKALFVKVDVSKAADVKAAVARAVEEFGRVDIMVNNAGICTEAASPAPVDESSEEQFDRHLQINTKGAYLGCKYAVEQMKKQEAHACGVRGWIVNVASLGATVGIPGLVCYNASKGAIVSLTKTVAVDVGQFGITCNAICPGSCYSTMLDEALKGAFSTIGHDAIAAMYPMKRFGRAIDQARSVCYLASDDAAWVTGTTLAVDGGMSAQ</sequence>
<keyword evidence="5" id="KW-1185">Reference proteome</keyword>
<dbReference type="PRINTS" id="PR00080">
    <property type="entry name" value="SDRFAMILY"/>
</dbReference>
<dbReference type="InterPro" id="IPR036291">
    <property type="entry name" value="NAD(P)-bd_dom_sf"/>
</dbReference>
<dbReference type="PRINTS" id="PR00081">
    <property type="entry name" value="GDHRDH"/>
</dbReference>
<evidence type="ECO:0000313" key="5">
    <source>
        <dbReference type="Proteomes" id="UP001175001"/>
    </source>
</evidence>
<dbReference type="SUPFAM" id="SSF51735">
    <property type="entry name" value="NAD(P)-binding Rossmann-fold domains"/>
    <property type="match status" value="1"/>
</dbReference>
<dbReference type="PANTHER" id="PTHR24321:SF8">
    <property type="entry name" value="ESTRADIOL 17-BETA-DEHYDROGENASE 8-RELATED"/>
    <property type="match status" value="1"/>
</dbReference>
<comment type="similarity">
    <text evidence="1">Belongs to the short-chain dehydrogenases/reductases (SDR) family.</text>
</comment>
<protein>
    <submittedName>
        <fullName evidence="4">Oxidoreductase</fullName>
    </submittedName>
</protein>
<dbReference type="PROSITE" id="PS00061">
    <property type="entry name" value="ADH_SHORT"/>
    <property type="match status" value="1"/>
</dbReference>
<evidence type="ECO:0000313" key="4">
    <source>
        <dbReference type="EMBL" id="KAK0612707.1"/>
    </source>
</evidence>
<dbReference type="Proteomes" id="UP001175001">
    <property type="component" value="Unassembled WGS sequence"/>
</dbReference>
<dbReference type="EMBL" id="JAUJDW010000212">
    <property type="protein sequence ID" value="KAK0612707.1"/>
    <property type="molecule type" value="Genomic_DNA"/>
</dbReference>
<dbReference type="FunFam" id="3.40.50.720:FF:000084">
    <property type="entry name" value="Short-chain dehydrogenase reductase"/>
    <property type="match status" value="1"/>
</dbReference>
<dbReference type="CDD" id="cd05233">
    <property type="entry name" value="SDR_c"/>
    <property type="match status" value="1"/>
</dbReference>
<gene>
    <name evidence="4" type="ORF">DIS24_g12002</name>
</gene>
<evidence type="ECO:0000256" key="3">
    <source>
        <dbReference type="ARBA" id="ARBA00023002"/>
    </source>
</evidence>
<keyword evidence="2" id="KW-0521">NADP</keyword>
<dbReference type="InterPro" id="IPR002347">
    <property type="entry name" value="SDR_fam"/>
</dbReference>
<dbReference type="NCBIfam" id="NF005559">
    <property type="entry name" value="PRK07231.1"/>
    <property type="match status" value="1"/>
</dbReference>
<dbReference type="Pfam" id="PF13561">
    <property type="entry name" value="adh_short_C2"/>
    <property type="match status" value="1"/>
</dbReference>
<accession>A0AA39TUA3</accession>
<comment type="caution">
    <text evidence="4">The sequence shown here is derived from an EMBL/GenBank/DDBJ whole genome shotgun (WGS) entry which is preliminary data.</text>
</comment>
<dbReference type="AlphaFoldDB" id="A0AA39TUA3"/>